<dbReference type="AlphaFoldDB" id="A0AAW3XNE8"/>
<keyword evidence="3" id="KW-0238">DNA-binding</keyword>
<dbReference type="GO" id="GO:0000160">
    <property type="term" value="P:phosphorelay signal transduction system"/>
    <property type="evidence" value="ECO:0007669"/>
    <property type="project" value="InterPro"/>
</dbReference>
<dbReference type="PANTHER" id="PTHR43214:SF17">
    <property type="entry name" value="TRANSCRIPTIONAL REGULATORY PROTEIN RCSB"/>
    <property type="match status" value="1"/>
</dbReference>
<dbReference type="Pfam" id="PF00072">
    <property type="entry name" value="Response_reg"/>
    <property type="match status" value="1"/>
</dbReference>
<dbReference type="PROSITE" id="PS50043">
    <property type="entry name" value="HTH_LUXR_2"/>
    <property type="match status" value="1"/>
</dbReference>
<protein>
    <submittedName>
        <fullName evidence="7">Response regulator transcription factor</fullName>
    </submittedName>
</protein>
<dbReference type="EMBL" id="JACSEP010000111">
    <property type="protein sequence ID" value="MBC6325436.1"/>
    <property type="molecule type" value="Genomic_DNA"/>
</dbReference>
<dbReference type="InterPro" id="IPR039420">
    <property type="entry name" value="WalR-like"/>
</dbReference>
<evidence type="ECO:0000256" key="4">
    <source>
        <dbReference type="PROSITE-ProRule" id="PRU00169"/>
    </source>
</evidence>
<evidence type="ECO:0000313" key="7">
    <source>
        <dbReference type="EMBL" id="MBC6325436.1"/>
    </source>
</evidence>
<comment type="caution">
    <text evidence="7">The sequence shown here is derived from an EMBL/GenBank/DDBJ whole genome shotgun (WGS) entry which is preliminary data.</text>
</comment>
<dbReference type="SMART" id="SM00448">
    <property type="entry name" value="REC"/>
    <property type="match status" value="1"/>
</dbReference>
<evidence type="ECO:0000256" key="2">
    <source>
        <dbReference type="ARBA" id="ARBA00023012"/>
    </source>
</evidence>
<keyword evidence="1 4" id="KW-0597">Phosphoprotein</keyword>
<reference evidence="7" key="1">
    <citation type="submission" date="2020-08" db="EMBL/GenBank/DDBJ databases">
        <title>Distribution of Beta-Lactamase Producing Gram-Negative Bacterial Isolates in Isabela River of Santo Domingo, Dominican Republic.</title>
        <authorList>
            <person name="Calderon V."/>
            <person name="Del Rosario C."/>
            <person name="Duarte A."/>
            <person name="Bonnelly R."/>
            <person name="Barauna R."/>
            <person name="Ramos R.T."/>
            <person name="Perdomo O.P."/>
            <person name="Rodriguez De Francisco L.E."/>
            <person name="Franco De Los Santos E.F."/>
        </authorList>
    </citation>
    <scope>NUCLEOTIDE SEQUENCE</scope>
    <source>
        <strain evidence="7">INTEC_BI4_1.1</strain>
    </source>
</reference>
<name>A0AAW3XNE8_9ENTR</name>
<evidence type="ECO:0000259" key="6">
    <source>
        <dbReference type="PROSITE" id="PS50110"/>
    </source>
</evidence>
<dbReference type="InterPro" id="IPR001789">
    <property type="entry name" value="Sig_transdc_resp-reg_receiver"/>
</dbReference>
<accession>A0AAW3XNE8</accession>
<dbReference type="InterPro" id="IPR000792">
    <property type="entry name" value="Tscrpt_reg_LuxR_C"/>
</dbReference>
<dbReference type="Pfam" id="PF00196">
    <property type="entry name" value="GerE"/>
    <property type="match status" value="1"/>
</dbReference>
<evidence type="ECO:0000313" key="8">
    <source>
        <dbReference type="Proteomes" id="UP000613022"/>
    </source>
</evidence>
<dbReference type="InterPro" id="IPR016032">
    <property type="entry name" value="Sig_transdc_resp-reg_C-effctor"/>
</dbReference>
<feature type="domain" description="HTH luxR-type" evidence="5">
    <location>
        <begin position="164"/>
        <end position="229"/>
    </location>
</feature>
<dbReference type="SUPFAM" id="SSF46894">
    <property type="entry name" value="C-terminal effector domain of the bipartite response regulators"/>
    <property type="match status" value="1"/>
</dbReference>
<dbReference type="InterPro" id="IPR058245">
    <property type="entry name" value="NreC/VraR/RcsB-like_REC"/>
</dbReference>
<feature type="domain" description="Response regulatory" evidence="6">
    <location>
        <begin position="10"/>
        <end position="128"/>
    </location>
</feature>
<sequence>MKSTARNQVSIALLDDHLLVLRGLADVLRENPDFNVTGTFTDSKELLKALKAFKADVIIVDYELAPSDIDGLSLIQMVRRQYEDVAILVLSAHYNTATVAQALRGGANGFIGKNRPFEEIQNAVLEVSRGRTFIESRMAQELAQYQQQGEVLLTGNFSKVNVERALSLAVLSPKEQEVIRCFITGMTVTEIAEKFNRSLKTVSGQKQSALRKLGLKADHELFIIKDELMKILHF</sequence>
<dbReference type="CDD" id="cd17535">
    <property type="entry name" value="REC_NarL-like"/>
    <property type="match status" value="1"/>
</dbReference>
<dbReference type="PRINTS" id="PR00038">
    <property type="entry name" value="HTHLUXR"/>
</dbReference>
<keyword evidence="2" id="KW-0902">Two-component regulatory system</keyword>
<dbReference type="Proteomes" id="UP000613022">
    <property type="component" value="Unassembled WGS sequence"/>
</dbReference>
<dbReference type="InterPro" id="IPR011006">
    <property type="entry name" value="CheY-like_superfamily"/>
</dbReference>
<dbReference type="RefSeq" id="WP_045269286.1">
    <property type="nucleotide sequence ID" value="NZ_CP017181.1"/>
</dbReference>
<dbReference type="PROSITE" id="PS00622">
    <property type="entry name" value="HTH_LUXR_1"/>
    <property type="match status" value="1"/>
</dbReference>
<evidence type="ECO:0000256" key="3">
    <source>
        <dbReference type="ARBA" id="ARBA00023125"/>
    </source>
</evidence>
<dbReference type="PROSITE" id="PS50110">
    <property type="entry name" value="RESPONSE_REGULATORY"/>
    <property type="match status" value="1"/>
</dbReference>
<dbReference type="GeneID" id="93153993"/>
<evidence type="ECO:0000256" key="1">
    <source>
        <dbReference type="ARBA" id="ARBA00022553"/>
    </source>
</evidence>
<evidence type="ECO:0000259" key="5">
    <source>
        <dbReference type="PROSITE" id="PS50043"/>
    </source>
</evidence>
<dbReference type="Gene3D" id="3.40.50.2300">
    <property type="match status" value="1"/>
</dbReference>
<gene>
    <name evidence="7" type="ORF">H9R40_20065</name>
</gene>
<dbReference type="CDD" id="cd06170">
    <property type="entry name" value="LuxR_C_like"/>
    <property type="match status" value="1"/>
</dbReference>
<dbReference type="PANTHER" id="PTHR43214">
    <property type="entry name" value="TWO-COMPONENT RESPONSE REGULATOR"/>
    <property type="match status" value="1"/>
</dbReference>
<dbReference type="SMART" id="SM00421">
    <property type="entry name" value="HTH_LUXR"/>
    <property type="match status" value="1"/>
</dbReference>
<organism evidence="7 8">
    <name type="scientific">Enterobacter kobei</name>
    <dbReference type="NCBI Taxonomy" id="208224"/>
    <lineage>
        <taxon>Bacteria</taxon>
        <taxon>Pseudomonadati</taxon>
        <taxon>Pseudomonadota</taxon>
        <taxon>Gammaproteobacteria</taxon>
        <taxon>Enterobacterales</taxon>
        <taxon>Enterobacteriaceae</taxon>
        <taxon>Enterobacter</taxon>
        <taxon>Enterobacter cloacae complex</taxon>
    </lineage>
</organism>
<feature type="modified residue" description="4-aspartylphosphate" evidence="4">
    <location>
        <position position="61"/>
    </location>
</feature>
<dbReference type="KEGG" id="ekb:BFV64_04510"/>
<dbReference type="SUPFAM" id="SSF52172">
    <property type="entry name" value="CheY-like"/>
    <property type="match status" value="1"/>
</dbReference>
<dbReference type="GO" id="GO:0006355">
    <property type="term" value="P:regulation of DNA-templated transcription"/>
    <property type="evidence" value="ECO:0007669"/>
    <property type="project" value="InterPro"/>
</dbReference>
<proteinExistence type="predicted"/>
<dbReference type="GO" id="GO:0003677">
    <property type="term" value="F:DNA binding"/>
    <property type="evidence" value="ECO:0007669"/>
    <property type="project" value="UniProtKB-KW"/>
</dbReference>